<comment type="similarity">
    <text evidence="2 14">Belongs to the short-chain dehydrogenases/reductases (SDR) family. FabI subfamily.</text>
</comment>
<evidence type="ECO:0000313" key="18">
    <source>
        <dbReference type="EMBL" id="KZM75664.1"/>
    </source>
</evidence>
<organism evidence="18 20">
    <name type="scientific">Nocardia terpenica</name>
    <dbReference type="NCBI Taxonomy" id="455432"/>
    <lineage>
        <taxon>Bacteria</taxon>
        <taxon>Bacillati</taxon>
        <taxon>Actinomycetota</taxon>
        <taxon>Actinomycetes</taxon>
        <taxon>Mycobacteriales</taxon>
        <taxon>Nocardiaceae</taxon>
        <taxon>Nocardia</taxon>
    </lineage>
</organism>
<comment type="pathway">
    <text evidence="1">Lipid metabolism; mycolic acid biosynthesis.</text>
</comment>
<evidence type="ECO:0000256" key="12">
    <source>
        <dbReference type="ARBA" id="ARBA00048076"/>
    </source>
</evidence>
<dbReference type="Proteomes" id="UP000076512">
    <property type="component" value="Unassembled WGS sequence"/>
</dbReference>
<dbReference type="EMBL" id="CP046173">
    <property type="protein sequence ID" value="QIS18407.1"/>
    <property type="molecule type" value="Genomic_DNA"/>
</dbReference>
<name>A0A161Z6M2_9NOCA</name>
<dbReference type="GO" id="GO:0006633">
    <property type="term" value="P:fatty acid biosynthetic process"/>
    <property type="evidence" value="ECO:0007669"/>
    <property type="project" value="UniProtKB-KW"/>
</dbReference>
<evidence type="ECO:0000256" key="14">
    <source>
        <dbReference type="PIRNR" id="PIRNR000094"/>
    </source>
</evidence>
<feature type="binding site" evidence="16">
    <location>
        <position position="14"/>
    </location>
    <ligand>
        <name>NAD(+)</name>
        <dbReference type="ChEBI" id="CHEBI:57540"/>
    </ligand>
</feature>
<dbReference type="EC" id="1.3.1.9" evidence="3 14"/>
<dbReference type="EMBL" id="LWGR01000003">
    <property type="protein sequence ID" value="KZM75664.1"/>
    <property type="molecule type" value="Genomic_DNA"/>
</dbReference>
<reference evidence="18 20" key="1">
    <citation type="submission" date="2016-04" db="EMBL/GenBank/DDBJ databases">
        <authorList>
            <person name="Evans L.H."/>
            <person name="Alamgir A."/>
            <person name="Owens N."/>
            <person name="Weber N.D."/>
            <person name="Virtaneva K."/>
            <person name="Barbian K."/>
            <person name="Babar A."/>
            <person name="Rosenke K."/>
        </authorList>
    </citation>
    <scope>NUCLEOTIDE SEQUENCE [LARGE SCALE GENOMIC DNA]</scope>
    <source>
        <strain evidence="18 20">IFM 0406</strain>
    </source>
</reference>
<dbReference type="InterPro" id="IPR053410">
    <property type="entry name" value="Mycobact_enoyl-ACP_red"/>
</dbReference>
<dbReference type="GO" id="GO:0004318">
    <property type="term" value="F:enoyl-[acyl-carrier-protein] reductase (NADH) activity"/>
    <property type="evidence" value="ECO:0007669"/>
    <property type="project" value="UniProtKB-EC"/>
</dbReference>
<evidence type="ECO:0000256" key="13">
    <source>
        <dbReference type="ARBA" id="ARBA00049160"/>
    </source>
</evidence>
<dbReference type="EMBL" id="CP023778">
    <property type="protein sequence ID" value="ATL66398.1"/>
    <property type="molecule type" value="Genomic_DNA"/>
</dbReference>
<dbReference type="KEGG" id="ntp:CRH09_09465"/>
<dbReference type="SUPFAM" id="SSF51735">
    <property type="entry name" value="NAD(P)-binding Rossmann-fold domains"/>
    <property type="match status" value="1"/>
</dbReference>
<dbReference type="AlphaFoldDB" id="A0A161Z6M2"/>
<reference evidence="17 21" key="2">
    <citation type="submission" date="2017-10" db="EMBL/GenBank/DDBJ databases">
        <title>Comparative genomics between pathogenic Norcardia.</title>
        <authorList>
            <person name="Zeng L."/>
        </authorList>
    </citation>
    <scope>NUCLEOTIDE SEQUENCE [LARGE SCALE GENOMIC DNA]</scope>
    <source>
        <strain evidence="17 21">NC_YFY_NT001</strain>
    </source>
</reference>
<keyword evidence="10 14" id="KW-0275">Fatty acid biosynthesis</keyword>
<evidence type="ECO:0000256" key="15">
    <source>
        <dbReference type="PIRSR" id="PIRSR000094-2"/>
    </source>
</evidence>
<keyword evidence="20" id="KW-1185">Reference proteome</keyword>
<dbReference type="RefSeq" id="WP_067583460.1">
    <property type="nucleotide sequence ID" value="NZ_CP023778.1"/>
</dbReference>
<dbReference type="InterPro" id="IPR014358">
    <property type="entry name" value="Enoyl-ACP_Rdtase_NADH"/>
</dbReference>
<comment type="catalytic activity">
    <reaction evidence="13">
        <text>a 2,3-saturated acyl-[ACP] + NAD(+) = a (2E)-enoyl-[ACP] + NADH + H(+)</text>
        <dbReference type="Rhea" id="RHEA:10240"/>
        <dbReference type="Rhea" id="RHEA-COMP:9925"/>
        <dbReference type="Rhea" id="RHEA-COMP:9926"/>
        <dbReference type="ChEBI" id="CHEBI:15378"/>
        <dbReference type="ChEBI" id="CHEBI:57540"/>
        <dbReference type="ChEBI" id="CHEBI:57945"/>
        <dbReference type="ChEBI" id="CHEBI:78784"/>
        <dbReference type="ChEBI" id="CHEBI:78785"/>
        <dbReference type="EC" id="1.3.1.9"/>
    </reaction>
    <physiologicalReaction direction="right-to-left" evidence="13">
        <dbReference type="Rhea" id="RHEA:10242"/>
    </physiologicalReaction>
</comment>
<feature type="binding site" evidence="16">
    <location>
        <begin position="192"/>
        <end position="196"/>
    </location>
    <ligand>
        <name>NAD(+)</name>
        <dbReference type="ChEBI" id="CHEBI:57540"/>
    </ligand>
</feature>
<sequence>MSGLLENKTILVTGIITDASIAFHVARVAQQQGARVLITGYGRVGLVNLIARRLPEPVPPAIELDVRDPGQLATLAERVRELAPQGLDGVVHSIAFAPPSCLGNPFLAAPWSDVAVALEVSAYSYAALVQALLPVLNPNGSVVGMDFDPRTAVSFYNWMGVAKNALEAVNRYVAREVGGKGIRSNLVAAGPIKTLAAKAIAGTAMGAGAQLDELNEAWNRRAPLGWDVEDPTAVAKSVCAVLSDWLPATTASVLYVDGGAGHISA</sequence>
<evidence type="ECO:0000313" key="20">
    <source>
        <dbReference type="Proteomes" id="UP000076512"/>
    </source>
</evidence>
<feature type="binding site" evidence="16">
    <location>
        <position position="163"/>
    </location>
    <ligand>
        <name>NAD(+)</name>
        <dbReference type="ChEBI" id="CHEBI:57540"/>
    </ligand>
</feature>
<evidence type="ECO:0000256" key="5">
    <source>
        <dbReference type="ARBA" id="ARBA00022516"/>
    </source>
</evidence>
<accession>A0A161Z6M2</accession>
<comment type="subunit">
    <text evidence="11">Homodimer. Homotetramer.</text>
</comment>
<evidence type="ECO:0000313" key="19">
    <source>
        <dbReference type="EMBL" id="QIS18407.1"/>
    </source>
</evidence>
<evidence type="ECO:0000256" key="16">
    <source>
        <dbReference type="PIRSR" id="PIRSR000094-3"/>
    </source>
</evidence>
<evidence type="ECO:0000313" key="22">
    <source>
        <dbReference type="Proteomes" id="UP000500953"/>
    </source>
</evidence>
<evidence type="ECO:0000313" key="21">
    <source>
        <dbReference type="Proteomes" id="UP000221961"/>
    </source>
</evidence>
<evidence type="ECO:0000256" key="8">
    <source>
        <dbReference type="ARBA" id="ARBA00023027"/>
    </source>
</evidence>
<keyword evidence="7 14" id="KW-0560">Oxidoreductase</keyword>
<reference evidence="19 22" key="3">
    <citation type="journal article" date="2019" name="ACS Chem. Biol.">
        <title>Identification and Mobilization of a Cryptic Antibiotic Biosynthesis Gene Locus from a Human-Pathogenic Nocardia Isolate.</title>
        <authorList>
            <person name="Herisse M."/>
            <person name="Ishida K."/>
            <person name="Porter J.L."/>
            <person name="Howden B."/>
            <person name="Hertweck C."/>
            <person name="Stinear T.P."/>
            <person name="Pidot S.J."/>
        </authorList>
    </citation>
    <scope>NUCLEOTIDE SEQUENCE [LARGE SCALE GENOMIC DNA]</scope>
    <source>
        <strain evidence="19 22">AUSMDU00012715</strain>
    </source>
</reference>
<dbReference type="Proteomes" id="UP000500953">
    <property type="component" value="Chromosome"/>
</dbReference>
<dbReference type="UniPathway" id="UPA00915"/>
<dbReference type="PANTHER" id="PTHR43159">
    <property type="entry name" value="ENOYL-[ACYL-CARRIER-PROTEIN] REDUCTASE"/>
    <property type="match status" value="1"/>
</dbReference>
<evidence type="ECO:0000256" key="1">
    <source>
        <dbReference type="ARBA" id="ARBA00004796"/>
    </source>
</evidence>
<dbReference type="OrthoDB" id="9803628at2"/>
<dbReference type="NCBIfam" id="NF040631">
    <property type="entry name" value="InhA"/>
    <property type="match status" value="1"/>
</dbReference>
<dbReference type="PIRSF" id="PIRSF000094">
    <property type="entry name" value="Enoyl-ACP_rdct"/>
    <property type="match status" value="1"/>
</dbReference>
<protein>
    <recommendedName>
        <fullName evidence="4 14">Enoyl-[acyl-carrier-protein] reductase [NADH]</fullName>
        <ecNumber evidence="3 14">1.3.1.9</ecNumber>
    </recommendedName>
</protein>
<evidence type="ECO:0000256" key="11">
    <source>
        <dbReference type="ARBA" id="ARBA00046824"/>
    </source>
</evidence>
<evidence type="ECO:0000256" key="4">
    <source>
        <dbReference type="ARBA" id="ARBA00017755"/>
    </source>
</evidence>
<dbReference type="InterPro" id="IPR002347">
    <property type="entry name" value="SDR_fam"/>
</dbReference>
<gene>
    <name evidence="19" type="primary">fabI</name>
    <name evidence="18" type="ORF">AWN90_20130</name>
    <name evidence="17" type="ORF">CRH09_09465</name>
    <name evidence="19" type="ORF">F6W96_09075</name>
</gene>
<feature type="binding site" evidence="16">
    <location>
        <position position="94"/>
    </location>
    <ligand>
        <name>NAD(+)</name>
        <dbReference type="ChEBI" id="CHEBI:57540"/>
    </ligand>
</feature>
<keyword evidence="6" id="KW-0276">Fatty acid metabolism</keyword>
<dbReference type="STRING" id="455432.AWN90_20130"/>
<evidence type="ECO:0000256" key="2">
    <source>
        <dbReference type="ARBA" id="ARBA00009233"/>
    </source>
</evidence>
<dbReference type="NCBIfam" id="NF005908">
    <property type="entry name" value="PRK07889.1"/>
    <property type="match status" value="1"/>
</dbReference>
<evidence type="ECO:0000313" key="17">
    <source>
        <dbReference type="EMBL" id="ATL66398.1"/>
    </source>
</evidence>
<dbReference type="GeneID" id="88357635"/>
<dbReference type="Gene3D" id="3.40.50.720">
    <property type="entry name" value="NAD(P)-binding Rossmann-like Domain"/>
    <property type="match status" value="1"/>
</dbReference>
<evidence type="ECO:0000256" key="6">
    <source>
        <dbReference type="ARBA" id="ARBA00022832"/>
    </source>
</evidence>
<feature type="binding site" evidence="16">
    <location>
        <begin position="65"/>
        <end position="66"/>
    </location>
    <ligand>
        <name>NAD(+)</name>
        <dbReference type="ChEBI" id="CHEBI:57540"/>
    </ligand>
</feature>
<keyword evidence="8 14" id="KW-0520">NAD</keyword>
<dbReference type="InterPro" id="IPR036291">
    <property type="entry name" value="NAD(P)-bd_dom_sf"/>
</dbReference>
<keyword evidence="5 14" id="KW-0444">Lipid biosynthesis</keyword>
<evidence type="ECO:0000256" key="9">
    <source>
        <dbReference type="ARBA" id="ARBA00023098"/>
    </source>
</evidence>
<evidence type="ECO:0000256" key="7">
    <source>
        <dbReference type="ARBA" id="ARBA00023002"/>
    </source>
</evidence>
<dbReference type="PANTHER" id="PTHR43159:SF2">
    <property type="entry name" value="ENOYL-[ACYL-CARRIER-PROTEIN] REDUCTASE [NADH], CHLOROPLASTIC"/>
    <property type="match status" value="1"/>
</dbReference>
<dbReference type="Pfam" id="PF13561">
    <property type="entry name" value="adh_short_C2"/>
    <property type="match status" value="1"/>
</dbReference>
<evidence type="ECO:0000256" key="10">
    <source>
        <dbReference type="ARBA" id="ARBA00023160"/>
    </source>
</evidence>
<feature type="binding site" evidence="16">
    <location>
        <begin position="20"/>
        <end position="21"/>
    </location>
    <ligand>
        <name>NAD(+)</name>
        <dbReference type="ChEBI" id="CHEBI:57540"/>
    </ligand>
</feature>
<feature type="binding site" evidence="15">
    <location>
        <position position="97"/>
    </location>
    <ligand>
        <name>substrate</name>
    </ligand>
</feature>
<keyword evidence="9" id="KW-0443">Lipid metabolism</keyword>
<proteinExistence type="inferred from homology"/>
<comment type="catalytic activity">
    <reaction evidence="12">
        <text>a 2,3-saturated acyl-CoA + NAD(+) = a (2E)-enoyl-CoA + NADH + H(+)</text>
        <dbReference type="Rhea" id="RHEA:18177"/>
        <dbReference type="ChEBI" id="CHEBI:15378"/>
        <dbReference type="ChEBI" id="CHEBI:57540"/>
        <dbReference type="ChEBI" id="CHEBI:57945"/>
        <dbReference type="ChEBI" id="CHEBI:58856"/>
        <dbReference type="ChEBI" id="CHEBI:65111"/>
    </reaction>
    <physiologicalReaction direction="right-to-left" evidence="12">
        <dbReference type="Rhea" id="RHEA:18179"/>
    </physiologicalReaction>
</comment>
<dbReference type="Proteomes" id="UP000221961">
    <property type="component" value="Chromosome"/>
</dbReference>
<evidence type="ECO:0000256" key="3">
    <source>
        <dbReference type="ARBA" id="ARBA00012996"/>
    </source>
</evidence>